<organism evidence="4 5">
    <name type="scientific">Byssothecium circinans</name>
    <dbReference type="NCBI Taxonomy" id="147558"/>
    <lineage>
        <taxon>Eukaryota</taxon>
        <taxon>Fungi</taxon>
        <taxon>Dikarya</taxon>
        <taxon>Ascomycota</taxon>
        <taxon>Pezizomycotina</taxon>
        <taxon>Dothideomycetes</taxon>
        <taxon>Pleosporomycetidae</taxon>
        <taxon>Pleosporales</taxon>
        <taxon>Massarineae</taxon>
        <taxon>Massarinaceae</taxon>
        <taxon>Byssothecium</taxon>
    </lineage>
</organism>
<sequence length="603" mass="68138">MDSVSDTRARKRAAVACDTCRKRKRRCNGSRPRCRLCENLRTECHYQEPVIASKEGPASTQRFRHHDRLGREFHEFSPSENYDGIPSLSSAAAHHVDPTLDAMSNPLNNESVSPALTFPPDGVSTNDQSVLHQSNEAAKDTMTIPFSHSTTTGSLLHMPQTSDLLGQYPVDLFFRIEQRRLLPPELSLNDSSNVSITNLTLDRPARDQLVEKFFMLVNSQHPILDATEFCTLYEKFSDWTSEHTDDYALCLMVLALGEAASKQSETNMQSWAPGTEYFTPSLRILLQSGLMSFGTNIALPQGLYLAALYFSYLTRPLLAWKLVHMASTNAQHLWIQSSSSSADDPKHQSLIRLMWAIFVLECDIIAEYHLPRSGIEHVVDNLPFPRHGSPPADHMLFWLADLSARRLLNRVHHTLYNVPFKDVGSNVSGANIHRDIGSYTKVSNELRHQLETWYNYLPISIKPDLRNRNPTIDETILILRYHASGDIISRPFVFHVCALPDGTQPPDYVLENCKTCIHHCHQYLQVFDRRIVLPSAALAVTIIMTLASHSPLLGHLVAHLDELQQKTATQLERWASPGSSIEAMLSIAKMLIMKRSMMQDWPI</sequence>
<dbReference type="OrthoDB" id="6133115at2759"/>
<gene>
    <name evidence="4" type="ORF">CC80DRAFT_398245</name>
</gene>
<dbReference type="AlphaFoldDB" id="A0A6A5UFL3"/>
<proteinExistence type="predicted"/>
<protein>
    <recommendedName>
        <fullName evidence="3">Zn(2)-C6 fungal-type domain-containing protein</fullName>
    </recommendedName>
</protein>
<dbReference type="Pfam" id="PF04082">
    <property type="entry name" value="Fungal_trans"/>
    <property type="match status" value="1"/>
</dbReference>
<dbReference type="InterPro" id="IPR036864">
    <property type="entry name" value="Zn2-C6_fun-type_DNA-bd_sf"/>
</dbReference>
<feature type="domain" description="Zn(2)-C6 fungal-type" evidence="3">
    <location>
        <begin position="16"/>
        <end position="46"/>
    </location>
</feature>
<dbReference type="CDD" id="cd12148">
    <property type="entry name" value="fungal_TF_MHR"/>
    <property type="match status" value="1"/>
</dbReference>
<dbReference type="PROSITE" id="PS00463">
    <property type="entry name" value="ZN2_CY6_FUNGAL_1"/>
    <property type="match status" value="1"/>
</dbReference>
<dbReference type="InterPro" id="IPR053181">
    <property type="entry name" value="EcdB-like_regulator"/>
</dbReference>
<dbReference type="SMART" id="SM00066">
    <property type="entry name" value="GAL4"/>
    <property type="match status" value="1"/>
</dbReference>
<accession>A0A6A5UFL3</accession>
<dbReference type="InterPro" id="IPR001138">
    <property type="entry name" value="Zn2Cys6_DnaBD"/>
</dbReference>
<keyword evidence="5" id="KW-1185">Reference proteome</keyword>
<dbReference type="PROSITE" id="PS50048">
    <property type="entry name" value="ZN2_CY6_FUNGAL_2"/>
    <property type="match status" value="1"/>
</dbReference>
<dbReference type="PANTHER" id="PTHR47785">
    <property type="entry name" value="ZN(II)2CYS6 TRANSCRIPTION FACTOR (EUROFUNG)-RELATED-RELATED"/>
    <property type="match status" value="1"/>
</dbReference>
<reference evidence="4" key="1">
    <citation type="journal article" date="2020" name="Stud. Mycol.">
        <title>101 Dothideomycetes genomes: a test case for predicting lifestyles and emergence of pathogens.</title>
        <authorList>
            <person name="Haridas S."/>
            <person name="Albert R."/>
            <person name="Binder M."/>
            <person name="Bloem J."/>
            <person name="Labutti K."/>
            <person name="Salamov A."/>
            <person name="Andreopoulos B."/>
            <person name="Baker S."/>
            <person name="Barry K."/>
            <person name="Bills G."/>
            <person name="Bluhm B."/>
            <person name="Cannon C."/>
            <person name="Castanera R."/>
            <person name="Culley D."/>
            <person name="Daum C."/>
            <person name="Ezra D."/>
            <person name="Gonzalez J."/>
            <person name="Henrissat B."/>
            <person name="Kuo A."/>
            <person name="Liang C."/>
            <person name="Lipzen A."/>
            <person name="Lutzoni F."/>
            <person name="Magnuson J."/>
            <person name="Mondo S."/>
            <person name="Nolan M."/>
            <person name="Ohm R."/>
            <person name="Pangilinan J."/>
            <person name="Park H.-J."/>
            <person name="Ramirez L."/>
            <person name="Alfaro M."/>
            <person name="Sun H."/>
            <person name="Tritt A."/>
            <person name="Yoshinaga Y."/>
            <person name="Zwiers L.-H."/>
            <person name="Turgeon B."/>
            <person name="Goodwin S."/>
            <person name="Spatafora J."/>
            <person name="Crous P."/>
            <person name="Grigoriev I."/>
        </authorList>
    </citation>
    <scope>NUCLEOTIDE SEQUENCE</scope>
    <source>
        <strain evidence="4">CBS 675.92</strain>
    </source>
</reference>
<keyword evidence="2" id="KW-0539">Nucleus</keyword>
<dbReference type="CDD" id="cd00067">
    <property type="entry name" value="GAL4"/>
    <property type="match status" value="1"/>
</dbReference>
<dbReference type="GO" id="GO:0000981">
    <property type="term" value="F:DNA-binding transcription factor activity, RNA polymerase II-specific"/>
    <property type="evidence" value="ECO:0007669"/>
    <property type="project" value="InterPro"/>
</dbReference>
<name>A0A6A5UFL3_9PLEO</name>
<dbReference type="EMBL" id="ML976977">
    <property type="protein sequence ID" value="KAF1963701.1"/>
    <property type="molecule type" value="Genomic_DNA"/>
</dbReference>
<evidence type="ECO:0000256" key="1">
    <source>
        <dbReference type="ARBA" id="ARBA00022723"/>
    </source>
</evidence>
<dbReference type="Gene3D" id="4.10.240.10">
    <property type="entry name" value="Zn(2)-C6 fungal-type DNA-binding domain"/>
    <property type="match status" value="1"/>
</dbReference>
<evidence type="ECO:0000313" key="5">
    <source>
        <dbReference type="Proteomes" id="UP000800035"/>
    </source>
</evidence>
<dbReference type="GO" id="GO:0008270">
    <property type="term" value="F:zinc ion binding"/>
    <property type="evidence" value="ECO:0007669"/>
    <property type="project" value="InterPro"/>
</dbReference>
<keyword evidence="1" id="KW-0479">Metal-binding</keyword>
<evidence type="ECO:0000259" key="3">
    <source>
        <dbReference type="PROSITE" id="PS50048"/>
    </source>
</evidence>
<dbReference type="GO" id="GO:0003677">
    <property type="term" value="F:DNA binding"/>
    <property type="evidence" value="ECO:0007669"/>
    <property type="project" value="InterPro"/>
</dbReference>
<dbReference type="Pfam" id="PF00172">
    <property type="entry name" value="Zn_clus"/>
    <property type="match status" value="1"/>
</dbReference>
<dbReference type="GO" id="GO:0006351">
    <property type="term" value="P:DNA-templated transcription"/>
    <property type="evidence" value="ECO:0007669"/>
    <property type="project" value="InterPro"/>
</dbReference>
<dbReference type="Proteomes" id="UP000800035">
    <property type="component" value="Unassembled WGS sequence"/>
</dbReference>
<evidence type="ECO:0000313" key="4">
    <source>
        <dbReference type="EMBL" id="KAF1963701.1"/>
    </source>
</evidence>
<evidence type="ECO:0000256" key="2">
    <source>
        <dbReference type="ARBA" id="ARBA00023242"/>
    </source>
</evidence>
<dbReference type="SUPFAM" id="SSF57701">
    <property type="entry name" value="Zn2/Cys6 DNA-binding domain"/>
    <property type="match status" value="1"/>
</dbReference>
<dbReference type="InterPro" id="IPR007219">
    <property type="entry name" value="XnlR_reg_dom"/>
</dbReference>